<evidence type="ECO:0000313" key="3">
    <source>
        <dbReference type="Proteomes" id="UP000484255"/>
    </source>
</evidence>
<name>A0A7C9PKI2_9BURK</name>
<accession>A0A7C9PKI2</accession>
<evidence type="ECO:0000313" key="2">
    <source>
        <dbReference type="EMBL" id="NDY94109.1"/>
    </source>
</evidence>
<feature type="domain" description="Transposase IS110-like N-terminal" evidence="1">
    <location>
        <begin position="3"/>
        <end position="105"/>
    </location>
</feature>
<dbReference type="GO" id="GO:0004803">
    <property type="term" value="F:transposase activity"/>
    <property type="evidence" value="ECO:0007669"/>
    <property type="project" value="InterPro"/>
</dbReference>
<dbReference type="AlphaFoldDB" id="A0A7C9PKI2"/>
<dbReference type="NCBIfam" id="NF033542">
    <property type="entry name" value="transpos_IS110"/>
    <property type="match status" value="1"/>
</dbReference>
<gene>
    <name evidence="2" type="ORF">G3A44_23245</name>
</gene>
<comment type="caution">
    <text evidence="2">The sequence shown here is derived from an EMBL/GenBank/DDBJ whole genome shotgun (WGS) entry which is preliminary data.</text>
</comment>
<dbReference type="PANTHER" id="PTHR33055:SF3">
    <property type="entry name" value="PUTATIVE TRANSPOSASE FOR IS117-RELATED"/>
    <property type="match status" value="1"/>
</dbReference>
<protein>
    <submittedName>
        <fullName evidence="2">IS110 family transposase</fullName>
    </submittedName>
</protein>
<organism evidence="2 3">
    <name type="scientific">Ideonella livida</name>
    <dbReference type="NCBI Taxonomy" id="2707176"/>
    <lineage>
        <taxon>Bacteria</taxon>
        <taxon>Pseudomonadati</taxon>
        <taxon>Pseudomonadota</taxon>
        <taxon>Betaproteobacteria</taxon>
        <taxon>Burkholderiales</taxon>
        <taxon>Sphaerotilaceae</taxon>
        <taxon>Ideonella</taxon>
    </lineage>
</organism>
<keyword evidence="3" id="KW-1185">Reference proteome</keyword>
<feature type="non-terminal residue" evidence="2">
    <location>
        <position position="143"/>
    </location>
</feature>
<sequence length="143" mass="15947">PPCIIGMEACSGAHHWARLFMAAGHTVRLVAPKFVTPYRMSGKRGKNDAADAAAICETIQRPHMRFVPVKNLTQQSRLSVHVARQGFVEQRTAHINRVRGVLSEYGIVLPLKANTVRQRARDHLDALPPWAHTVVNDLLDEIT</sequence>
<dbReference type="GO" id="GO:0006313">
    <property type="term" value="P:DNA transposition"/>
    <property type="evidence" value="ECO:0007669"/>
    <property type="project" value="InterPro"/>
</dbReference>
<feature type="non-terminal residue" evidence="2">
    <location>
        <position position="1"/>
    </location>
</feature>
<reference evidence="2 3" key="1">
    <citation type="submission" date="2020-02" db="EMBL/GenBank/DDBJ databases">
        <title>Ideonella bacterium strain TBM-1.</title>
        <authorList>
            <person name="Chen W.-M."/>
        </authorList>
    </citation>
    <scope>NUCLEOTIDE SEQUENCE [LARGE SCALE GENOMIC DNA]</scope>
    <source>
        <strain evidence="2 3">TBM-1</strain>
    </source>
</reference>
<evidence type="ECO:0000259" key="1">
    <source>
        <dbReference type="Pfam" id="PF01548"/>
    </source>
</evidence>
<dbReference type="EMBL" id="JAAGOH010000095">
    <property type="protein sequence ID" value="NDY94109.1"/>
    <property type="molecule type" value="Genomic_DNA"/>
</dbReference>
<dbReference type="PANTHER" id="PTHR33055">
    <property type="entry name" value="TRANSPOSASE FOR INSERTION SEQUENCE ELEMENT IS1111A"/>
    <property type="match status" value="1"/>
</dbReference>
<dbReference type="Pfam" id="PF01548">
    <property type="entry name" value="DEDD_Tnp_IS110"/>
    <property type="match status" value="1"/>
</dbReference>
<dbReference type="GO" id="GO:0003677">
    <property type="term" value="F:DNA binding"/>
    <property type="evidence" value="ECO:0007669"/>
    <property type="project" value="InterPro"/>
</dbReference>
<dbReference type="Proteomes" id="UP000484255">
    <property type="component" value="Unassembled WGS sequence"/>
</dbReference>
<dbReference type="InterPro" id="IPR002525">
    <property type="entry name" value="Transp_IS110-like_N"/>
</dbReference>
<proteinExistence type="predicted"/>
<dbReference type="RefSeq" id="WP_163460121.1">
    <property type="nucleotide sequence ID" value="NZ_JAAGOH010000095.1"/>
</dbReference>
<dbReference type="InterPro" id="IPR047650">
    <property type="entry name" value="Transpos_IS110"/>
</dbReference>